<dbReference type="InterPro" id="IPR051025">
    <property type="entry name" value="RhoGAP"/>
</dbReference>
<dbReference type="Proteomes" id="UP000694520">
    <property type="component" value="Chromosome 3"/>
</dbReference>
<dbReference type="InterPro" id="IPR054713">
    <property type="entry name" value="GMIP/FCHO2-like_FCH"/>
</dbReference>
<dbReference type="Gene3D" id="1.20.1270.60">
    <property type="entry name" value="Arfaptin homology (AH) domain/BAR domain"/>
    <property type="match status" value="1"/>
</dbReference>
<dbReference type="InterPro" id="IPR057028">
    <property type="entry name" value="RHG29_45_N"/>
</dbReference>
<name>A0A8B9W4T5_BOSMU</name>
<dbReference type="Pfam" id="PF24235">
    <property type="entry name" value="RHG29_45_N"/>
    <property type="match status" value="1"/>
</dbReference>
<keyword evidence="2 3" id="KW-0175">Coiled coil</keyword>
<accession>A0A8B9W4T5</accession>
<gene>
    <name evidence="5" type="primary">ARHGAP29</name>
</gene>
<evidence type="ECO:0000313" key="6">
    <source>
        <dbReference type="Proteomes" id="UP000694520"/>
    </source>
</evidence>
<dbReference type="SUPFAM" id="SSF103657">
    <property type="entry name" value="BAR/IMD domain-like"/>
    <property type="match status" value="1"/>
</dbReference>
<dbReference type="Ensembl" id="ENSBGRT00000000530.1">
    <property type="protein sequence ID" value="ENSBGRP00000000450.1"/>
    <property type="gene ID" value="ENSBGRG00000000321.1"/>
</dbReference>
<dbReference type="PROSITE" id="PS51741">
    <property type="entry name" value="F_BAR"/>
    <property type="match status" value="1"/>
</dbReference>
<evidence type="ECO:0000259" key="4">
    <source>
        <dbReference type="PROSITE" id="PS51741"/>
    </source>
</evidence>
<dbReference type="GeneTree" id="ENSGT00950000183110"/>
<dbReference type="GO" id="GO:0051056">
    <property type="term" value="P:regulation of small GTPase mediated signal transduction"/>
    <property type="evidence" value="ECO:0007669"/>
    <property type="project" value="UniProtKB-ARBA"/>
</dbReference>
<dbReference type="GO" id="GO:0005096">
    <property type="term" value="F:GTPase activator activity"/>
    <property type="evidence" value="ECO:0007669"/>
    <property type="project" value="UniProtKB-KW"/>
</dbReference>
<feature type="domain" description="F-BAR" evidence="4">
    <location>
        <begin position="192"/>
        <end position="392"/>
    </location>
</feature>
<dbReference type="InterPro" id="IPR027267">
    <property type="entry name" value="AH/BAR_dom_sf"/>
</dbReference>
<organism evidence="5 6">
    <name type="scientific">Bos mutus grunniens</name>
    <name type="common">Wild yak</name>
    <name type="synonym">Bos grunniens</name>
    <dbReference type="NCBI Taxonomy" id="30521"/>
    <lineage>
        <taxon>Eukaryota</taxon>
        <taxon>Metazoa</taxon>
        <taxon>Chordata</taxon>
        <taxon>Craniata</taxon>
        <taxon>Vertebrata</taxon>
        <taxon>Euteleostomi</taxon>
        <taxon>Mammalia</taxon>
        <taxon>Eutheria</taxon>
        <taxon>Laurasiatheria</taxon>
        <taxon>Artiodactyla</taxon>
        <taxon>Ruminantia</taxon>
        <taxon>Pecora</taxon>
        <taxon>Bovidae</taxon>
        <taxon>Bovinae</taxon>
        <taxon>Bos</taxon>
    </lineage>
</organism>
<evidence type="ECO:0000256" key="3">
    <source>
        <dbReference type="PROSITE-ProRule" id="PRU01077"/>
    </source>
</evidence>
<keyword evidence="1" id="KW-0343">GTPase activation</keyword>
<dbReference type="AlphaFoldDB" id="A0A8B9W4T5"/>
<evidence type="ECO:0000256" key="2">
    <source>
        <dbReference type="ARBA" id="ARBA00023054"/>
    </source>
</evidence>
<dbReference type="InterPro" id="IPR031160">
    <property type="entry name" value="F_BAR_dom"/>
</dbReference>
<dbReference type="PANTHER" id="PTHR15228">
    <property type="entry name" value="SPERMATHECAL PHYSIOLOGY VARIANT"/>
    <property type="match status" value="1"/>
</dbReference>
<reference evidence="5" key="3">
    <citation type="submission" date="2025-09" db="UniProtKB">
        <authorList>
            <consortium name="Ensembl"/>
        </authorList>
    </citation>
    <scope>IDENTIFICATION</scope>
</reference>
<protein>
    <submittedName>
        <fullName evidence="5">Rho GTPase activating protein 29</fullName>
    </submittedName>
</protein>
<evidence type="ECO:0000256" key="1">
    <source>
        <dbReference type="ARBA" id="ARBA00022468"/>
    </source>
</evidence>
<dbReference type="Pfam" id="PF22699">
    <property type="entry name" value="GMIP-like_FCH"/>
    <property type="match status" value="1"/>
</dbReference>
<reference evidence="5" key="2">
    <citation type="submission" date="2025-08" db="UniProtKB">
        <authorList>
            <consortium name="Ensembl"/>
        </authorList>
    </citation>
    <scope>IDENTIFICATION</scope>
</reference>
<dbReference type="PANTHER" id="PTHR15228:SF7">
    <property type="entry name" value="RHO GTPASE-ACTIVATING PROTEIN 29"/>
    <property type="match status" value="1"/>
</dbReference>
<proteinExistence type="predicted"/>
<dbReference type="GO" id="GO:0005737">
    <property type="term" value="C:cytoplasm"/>
    <property type="evidence" value="ECO:0007669"/>
    <property type="project" value="TreeGrafter"/>
</dbReference>
<sequence>MIAYKQKKTKKKRVLSTGQLSTDVTTSEMGLKSINSNAILDPDYIKELVNDIRKFSHMLLYLKEAILSECFKEVIHIRLDELLRVLKSVMNKHQNLNSVDLQNAAEMLIAKVKAVNFTEVNEENKNDLFREVFSSIETLAFTFGNILTNFLMGDVGNDSLLRLPVSQESKSFESVSVESVDSSNEKGSFSPIELDSMLLKNTNSVELALSYAKTWSKYTKNIVSWVEKKLNLELESTRNIVKLAEATRTNIGLQEFMPLQSLFTNALLNDIESSHLLQQTIAALQANKFVQPLLGRKNEMEKQRKEIKELWKQEQNKMLETETALKKAKLLCMQRQDEYEKAKSSMFRAEEEHLSSSSGLVKNLNRQLEKKRRLEEEALQKVIIFFVIYYLN</sequence>
<keyword evidence="6" id="KW-1185">Reference proteome</keyword>
<evidence type="ECO:0000313" key="5">
    <source>
        <dbReference type="Ensembl" id="ENSBGRP00000000450.1"/>
    </source>
</evidence>
<reference evidence="5" key="1">
    <citation type="submission" date="2019-05" db="EMBL/GenBank/DDBJ databases">
        <authorList>
            <person name="Zhang S."/>
            <person name="Liu J."/>
        </authorList>
    </citation>
    <scope>NUCLEOTIDE SEQUENCE [LARGE SCALE GENOMIC DNA]</scope>
</reference>